<keyword evidence="2" id="KW-1185">Reference proteome</keyword>
<dbReference type="Proteomes" id="UP000886501">
    <property type="component" value="Unassembled WGS sequence"/>
</dbReference>
<reference evidence="1" key="1">
    <citation type="submission" date="2019-10" db="EMBL/GenBank/DDBJ databases">
        <authorList>
            <consortium name="DOE Joint Genome Institute"/>
            <person name="Kuo A."/>
            <person name="Miyauchi S."/>
            <person name="Kiss E."/>
            <person name="Drula E."/>
            <person name="Kohler A."/>
            <person name="Sanchez-Garcia M."/>
            <person name="Andreopoulos B."/>
            <person name="Barry K.W."/>
            <person name="Bonito G."/>
            <person name="Buee M."/>
            <person name="Carver A."/>
            <person name="Chen C."/>
            <person name="Cichocki N."/>
            <person name="Clum A."/>
            <person name="Culley D."/>
            <person name="Crous P.W."/>
            <person name="Fauchery L."/>
            <person name="Girlanda M."/>
            <person name="Hayes R."/>
            <person name="Keri Z."/>
            <person name="Labutti K."/>
            <person name="Lipzen A."/>
            <person name="Lombard V."/>
            <person name="Magnuson J."/>
            <person name="Maillard F."/>
            <person name="Morin E."/>
            <person name="Murat C."/>
            <person name="Nolan M."/>
            <person name="Ohm R."/>
            <person name="Pangilinan J."/>
            <person name="Pereira M."/>
            <person name="Perotto S."/>
            <person name="Peter M."/>
            <person name="Riley R."/>
            <person name="Sitrit Y."/>
            <person name="Stielow B."/>
            <person name="Szollosi G."/>
            <person name="Zifcakova L."/>
            <person name="Stursova M."/>
            <person name="Spatafora J.W."/>
            <person name="Tedersoo L."/>
            <person name="Vaario L.-M."/>
            <person name="Yamada A."/>
            <person name="Yan M."/>
            <person name="Wang P."/>
            <person name="Xu J."/>
            <person name="Bruns T."/>
            <person name="Baldrian P."/>
            <person name="Vilgalys R."/>
            <person name="Henrissat B."/>
            <person name="Grigoriev I.V."/>
            <person name="Hibbett D."/>
            <person name="Nagy L.G."/>
            <person name="Martin F.M."/>
        </authorList>
    </citation>
    <scope>NUCLEOTIDE SEQUENCE</scope>
    <source>
        <strain evidence="1">P2</strain>
    </source>
</reference>
<comment type="caution">
    <text evidence="1">The sequence shown here is derived from an EMBL/GenBank/DDBJ whole genome shotgun (WGS) entry which is preliminary data.</text>
</comment>
<sequence length="455" mass="49776">MADSQLRICTLNCWGLAVVSKYRKERVAAIAQALSDSSYDIVALQELWVYSDYELVKAKVVHRFPYAKFFHGGALGAGLVFLSRFPIVGATSHPYSLTGSPLDALGGDWFVGKAAVSVLLAHPILGQLQVFNTHLYARGGESGPEYLRAHRLVNAWELAKLVRQSAEGGRYVISVGDFNSVPTSFPVAIIKDHSGLRDAWADTHPNAPETASPNMAPLDAIHTFGVTADSPLNTYSAGKPLDGYARQFMGKRLDYVLYRPPIHSLGSSRSPVLEPMQSDVVFTEHVPGKLYSFSDHFGLEATFSIKLPGGQPGDVNNLSDIEAPAPAPDNLTENPSQEVSLARNLEPNPHPGLSDVSITTLIQALTTCYRLSRSSSRFHLSLFFGSLFAVIGLIIGSAWLPYSWINPIFLLATTALAWLATTMLYVGFLYENYEANTLVNIIEELELYRGNIRSD</sequence>
<gene>
    <name evidence="1" type="ORF">BDM02DRAFT_3181939</name>
</gene>
<name>A0ACB6ZYA3_THEGA</name>
<accession>A0ACB6ZYA3</accession>
<reference evidence="1" key="2">
    <citation type="journal article" date="2020" name="Nat. Commun.">
        <title>Large-scale genome sequencing of mycorrhizal fungi provides insights into the early evolution of symbiotic traits.</title>
        <authorList>
            <person name="Miyauchi S."/>
            <person name="Kiss E."/>
            <person name="Kuo A."/>
            <person name="Drula E."/>
            <person name="Kohler A."/>
            <person name="Sanchez-Garcia M."/>
            <person name="Morin E."/>
            <person name="Andreopoulos B."/>
            <person name="Barry K.W."/>
            <person name="Bonito G."/>
            <person name="Buee M."/>
            <person name="Carver A."/>
            <person name="Chen C."/>
            <person name="Cichocki N."/>
            <person name="Clum A."/>
            <person name="Culley D."/>
            <person name="Crous P.W."/>
            <person name="Fauchery L."/>
            <person name="Girlanda M."/>
            <person name="Hayes R.D."/>
            <person name="Keri Z."/>
            <person name="LaButti K."/>
            <person name="Lipzen A."/>
            <person name="Lombard V."/>
            <person name="Magnuson J."/>
            <person name="Maillard F."/>
            <person name="Murat C."/>
            <person name="Nolan M."/>
            <person name="Ohm R.A."/>
            <person name="Pangilinan J."/>
            <person name="Pereira M.F."/>
            <person name="Perotto S."/>
            <person name="Peter M."/>
            <person name="Pfister S."/>
            <person name="Riley R."/>
            <person name="Sitrit Y."/>
            <person name="Stielow J.B."/>
            <person name="Szollosi G."/>
            <person name="Zifcakova L."/>
            <person name="Stursova M."/>
            <person name="Spatafora J.W."/>
            <person name="Tedersoo L."/>
            <person name="Vaario L.M."/>
            <person name="Yamada A."/>
            <person name="Yan M."/>
            <person name="Wang P."/>
            <person name="Xu J."/>
            <person name="Bruns T."/>
            <person name="Baldrian P."/>
            <person name="Vilgalys R."/>
            <person name="Dunand C."/>
            <person name="Henrissat B."/>
            <person name="Grigoriev I.V."/>
            <person name="Hibbett D."/>
            <person name="Nagy L.G."/>
            <person name="Martin F.M."/>
        </authorList>
    </citation>
    <scope>NUCLEOTIDE SEQUENCE</scope>
    <source>
        <strain evidence="1">P2</strain>
    </source>
</reference>
<proteinExistence type="predicted"/>
<organism evidence="1 2">
    <name type="scientific">Thelephora ganbajun</name>
    <name type="common">Ganba fungus</name>
    <dbReference type="NCBI Taxonomy" id="370292"/>
    <lineage>
        <taxon>Eukaryota</taxon>
        <taxon>Fungi</taxon>
        <taxon>Dikarya</taxon>
        <taxon>Basidiomycota</taxon>
        <taxon>Agaricomycotina</taxon>
        <taxon>Agaricomycetes</taxon>
        <taxon>Thelephorales</taxon>
        <taxon>Thelephoraceae</taxon>
        <taxon>Thelephora</taxon>
    </lineage>
</organism>
<protein>
    <submittedName>
        <fullName evidence="1">DNase I-like protein</fullName>
    </submittedName>
</protein>
<evidence type="ECO:0000313" key="1">
    <source>
        <dbReference type="EMBL" id="KAF9654091.1"/>
    </source>
</evidence>
<dbReference type="EMBL" id="MU117961">
    <property type="protein sequence ID" value="KAF9654091.1"/>
    <property type="molecule type" value="Genomic_DNA"/>
</dbReference>
<evidence type="ECO:0000313" key="2">
    <source>
        <dbReference type="Proteomes" id="UP000886501"/>
    </source>
</evidence>